<proteinExistence type="predicted"/>
<dbReference type="InterPro" id="IPR010269">
    <property type="entry name" value="T6SS_TssC-like"/>
</dbReference>
<feature type="domain" description="TssC1 N-terminal" evidence="1">
    <location>
        <begin position="92"/>
        <end position="139"/>
    </location>
</feature>
<dbReference type="RefSeq" id="WP_380676141.1">
    <property type="nucleotide sequence ID" value="NZ_JBHLXG010000012.1"/>
</dbReference>
<evidence type="ECO:0000259" key="1">
    <source>
        <dbReference type="Pfam" id="PF05943"/>
    </source>
</evidence>
<protein>
    <submittedName>
        <fullName evidence="2">Type VI secretion system contractile sheath domain-containing protein</fullName>
    </submittedName>
</protein>
<dbReference type="Pfam" id="PF05943">
    <property type="entry name" value="VipB"/>
    <property type="match status" value="1"/>
</dbReference>
<reference evidence="2 3" key="1">
    <citation type="submission" date="2024-09" db="EMBL/GenBank/DDBJ databases">
        <authorList>
            <person name="Sun Q."/>
            <person name="Mori K."/>
        </authorList>
    </citation>
    <scope>NUCLEOTIDE SEQUENCE [LARGE SCALE GENOMIC DNA]</scope>
    <source>
        <strain evidence="2 3">CCM 8626</strain>
    </source>
</reference>
<name>A0ABV6EET5_9GAMM</name>
<keyword evidence="3" id="KW-1185">Reference proteome</keyword>
<dbReference type="Proteomes" id="UP001589792">
    <property type="component" value="Unassembled WGS sequence"/>
</dbReference>
<dbReference type="EMBL" id="JBHLXG010000012">
    <property type="protein sequence ID" value="MFC0227486.1"/>
    <property type="molecule type" value="Genomic_DNA"/>
</dbReference>
<gene>
    <name evidence="2" type="ORF">ACFFJ3_13360</name>
</gene>
<comment type="caution">
    <text evidence="2">The sequence shown here is derived from an EMBL/GenBank/DDBJ whole genome shotgun (WGS) entry which is preliminary data.</text>
</comment>
<sequence length="140" mass="15821">MMMTVQEKNAAGGNATTLEKEAPPAQGMYATLFEKINLNPVDQLSDLNVWQDNQAMSDASADERITAAMQVFLERLKQSGTPVDKLDKTLLDHHIASLDEQISRQLDAVMHHPDFQRVESLWRGLKSLVDKTDFRQNVRL</sequence>
<accession>A0ABV6EET5</accession>
<organism evidence="2 3">
    <name type="scientific">Serratia aquatilis</name>
    <dbReference type="NCBI Taxonomy" id="1737515"/>
    <lineage>
        <taxon>Bacteria</taxon>
        <taxon>Pseudomonadati</taxon>
        <taxon>Pseudomonadota</taxon>
        <taxon>Gammaproteobacteria</taxon>
        <taxon>Enterobacterales</taxon>
        <taxon>Yersiniaceae</taxon>
        <taxon>Serratia</taxon>
    </lineage>
</organism>
<dbReference type="PANTHER" id="PTHR35565">
    <property type="entry name" value="CYTOPLASMIC PROTEIN-RELATED"/>
    <property type="match status" value="1"/>
</dbReference>
<dbReference type="InterPro" id="IPR044031">
    <property type="entry name" value="TssC1_N"/>
</dbReference>
<feature type="non-terminal residue" evidence="2">
    <location>
        <position position="140"/>
    </location>
</feature>
<evidence type="ECO:0000313" key="2">
    <source>
        <dbReference type="EMBL" id="MFC0227486.1"/>
    </source>
</evidence>
<evidence type="ECO:0000313" key="3">
    <source>
        <dbReference type="Proteomes" id="UP001589792"/>
    </source>
</evidence>
<dbReference type="PANTHER" id="PTHR35565:SF1">
    <property type="entry name" value="TYPE VI SECRETION SYSTEM CONTRACTILE SHEATH LARGE SUBUNIT"/>
    <property type="match status" value="1"/>
</dbReference>